<evidence type="ECO:0000256" key="3">
    <source>
        <dbReference type="PIRSR" id="PIRSR005384-1"/>
    </source>
</evidence>
<dbReference type="NCBIfam" id="TIGR00689">
    <property type="entry name" value="rpiB_lacA_lacB"/>
    <property type="match status" value="1"/>
</dbReference>
<dbReference type="EC" id="5.3.1.6" evidence="4"/>
<dbReference type="PANTHER" id="PTHR30345">
    <property type="entry name" value="RIBOSE-5-PHOSPHATE ISOMERASE B"/>
    <property type="match status" value="1"/>
</dbReference>
<dbReference type="GO" id="GO:0004751">
    <property type="term" value="F:ribose-5-phosphate isomerase activity"/>
    <property type="evidence" value="ECO:0007669"/>
    <property type="project" value="UniProtKB-EC"/>
</dbReference>
<reference evidence="4 5" key="1">
    <citation type="submission" date="2019-03" db="EMBL/GenBank/DDBJ databases">
        <title>This is whole genome sequence of Paenibacillus sp MS74 strain.</title>
        <authorList>
            <person name="Trinh H.N."/>
        </authorList>
    </citation>
    <scope>NUCLEOTIDE SEQUENCE [LARGE SCALE GENOMIC DNA]</scope>
    <source>
        <strain evidence="4 5">MS74</strain>
    </source>
</reference>
<keyword evidence="2 4" id="KW-0413">Isomerase</keyword>
<comment type="caution">
    <text evidence="4">The sequence shown here is derived from an EMBL/GenBank/DDBJ whole genome shotgun (WGS) entry which is preliminary data.</text>
</comment>
<dbReference type="GO" id="GO:0019316">
    <property type="term" value="P:D-allose catabolic process"/>
    <property type="evidence" value="ECO:0007669"/>
    <property type="project" value="TreeGrafter"/>
</dbReference>
<organism evidence="4 5">
    <name type="scientific">Paenibacillus piri</name>
    <dbReference type="NCBI Taxonomy" id="2547395"/>
    <lineage>
        <taxon>Bacteria</taxon>
        <taxon>Bacillati</taxon>
        <taxon>Bacillota</taxon>
        <taxon>Bacilli</taxon>
        <taxon>Bacillales</taxon>
        <taxon>Paenibacillaceae</taxon>
        <taxon>Paenibacillus</taxon>
    </lineage>
</organism>
<name>A0A4R5KW54_9BACL</name>
<keyword evidence="5" id="KW-1185">Reference proteome</keyword>
<dbReference type="GO" id="GO:0009052">
    <property type="term" value="P:pentose-phosphate shunt, non-oxidative branch"/>
    <property type="evidence" value="ECO:0007669"/>
    <property type="project" value="TreeGrafter"/>
</dbReference>
<accession>A0A4R5KW54</accession>
<proteinExistence type="inferred from homology"/>
<dbReference type="SUPFAM" id="SSF89623">
    <property type="entry name" value="Ribose/Galactose isomerase RpiB/AlsB"/>
    <property type="match status" value="1"/>
</dbReference>
<dbReference type="PIRSF" id="PIRSF005384">
    <property type="entry name" value="RpiB_LacA_B"/>
    <property type="match status" value="1"/>
</dbReference>
<dbReference type="NCBIfam" id="NF004051">
    <property type="entry name" value="PRK05571.1"/>
    <property type="match status" value="1"/>
</dbReference>
<dbReference type="InterPro" id="IPR036569">
    <property type="entry name" value="RpiB_LacA_LacB_sf"/>
</dbReference>
<dbReference type="Pfam" id="PF02502">
    <property type="entry name" value="LacAB_rpiB"/>
    <property type="match status" value="1"/>
</dbReference>
<dbReference type="InterPro" id="IPR004785">
    <property type="entry name" value="RpiB"/>
</dbReference>
<feature type="active site" description="Proton acceptor" evidence="3">
    <location>
        <position position="65"/>
    </location>
</feature>
<evidence type="ECO:0000256" key="1">
    <source>
        <dbReference type="ARBA" id="ARBA00008754"/>
    </source>
</evidence>
<dbReference type="Gene3D" id="3.40.1400.10">
    <property type="entry name" value="Sugar-phosphate isomerase, RpiB/LacA/LacB"/>
    <property type="match status" value="1"/>
</dbReference>
<evidence type="ECO:0000313" key="4">
    <source>
        <dbReference type="EMBL" id="TDG00240.1"/>
    </source>
</evidence>
<dbReference type="InterPro" id="IPR003500">
    <property type="entry name" value="RpiB_LacA_LacB"/>
</dbReference>
<dbReference type="RefSeq" id="WP_133224949.1">
    <property type="nucleotide sequence ID" value="NZ_SMRT01000001.1"/>
</dbReference>
<sequence>MIIALGTDHSGFALKSELTEYMESIGIRIIDHGAYTPERIDFPDIARLVCESVRKGEADRGMMLCGSGLGACIAANKIPGIRAAVCHDVYSAHQGVEHDDVNVLCLGGKIIGPWHAKDIISAFVNAKFSTDTYFRQRLQKLDQLELDYAREWVRRNDVP</sequence>
<dbReference type="PANTHER" id="PTHR30345:SF0">
    <property type="entry name" value="DNA DAMAGE-REPAIR_TOLERATION PROTEIN DRT102"/>
    <property type="match status" value="1"/>
</dbReference>
<dbReference type="Proteomes" id="UP000295636">
    <property type="component" value="Unassembled WGS sequence"/>
</dbReference>
<gene>
    <name evidence="4" type="primary">rpiB</name>
    <name evidence="4" type="ORF">E1757_00945</name>
</gene>
<comment type="similarity">
    <text evidence="1">Belongs to the LacAB/RpiB family.</text>
</comment>
<dbReference type="NCBIfam" id="TIGR01120">
    <property type="entry name" value="rpiB"/>
    <property type="match status" value="1"/>
</dbReference>
<dbReference type="AlphaFoldDB" id="A0A4R5KW54"/>
<protein>
    <submittedName>
        <fullName evidence="4">Ribose 5-phosphate isomerase B</fullName>
        <ecNumber evidence="4">5.3.1.6</ecNumber>
    </submittedName>
</protein>
<feature type="active site" description="Proton donor" evidence="3">
    <location>
        <position position="98"/>
    </location>
</feature>
<dbReference type="EMBL" id="SMRT01000001">
    <property type="protein sequence ID" value="TDG00240.1"/>
    <property type="molecule type" value="Genomic_DNA"/>
</dbReference>
<dbReference type="OrthoDB" id="1778624at2"/>
<evidence type="ECO:0000313" key="5">
    <source>
        <dbReference type="Proteomes" id="UP000295636"/>
    </source>
</evidence>
<evidence type="ECO:0000256" key="2">
    <source>
        <dbReference type="ARBA" id="ARBA00023235"/>
    </source>
</evidence>